<evidence type="ECO:0000313" key="8">
    <source>
        <dbReference type="EMBL" id="BDI08078.1"/>
    </source>
</evidence>
<evidence type="ECO:0000313" key="9">
    <source>
        <dbReference type="Proteomes" id="UP001057498"/>
    </source>
</evidence>
<dbReference type="PANTHER" id="PTHR43875">
    <property type="entry name" value="MALTODEXTRIN IMPORT ATP-BINDING PROTEIN MSMX"/>
    <property type="match status" value="1"/>
</dbReference>
<sequence length="375" mass="40880">METDPNPMSYLKISGLTKAFGKKRVLDGLDLEVRQGECLVVFGGSGSGKTTLLRQIAGVMEPDAGSIHIGGEDVGEVGPESRGVAMAFQNFALYPHLTAFENIASPLRARRMAEAEVAARVLEVARLLKIDHVLTHLPKQLSNGQKQRTSLGRSLVHRPPVLLLDDPLRNVDAKIRFEMRLEFPKLFKAFGSTVLYVTQDYREALALGDRIGVLVDGRFQQIDSPHGIYRNPRTREVARLFGDPPINLFEVTPRVDGDALAVDIGGLPVRLDDLRPQARPELIGRACVLGVRPEDVVFSTQEQPGALPVALEAVMPINVRTVTLLKAGQGAAGAEILSSRPEDPALAGRRERLPGWATLVPGRAMFFDRATGARL</sequence>
<accession>A0ABM7YTX3</accession>
<dbReference type="InterPro" id="IPR040582">
    <property type="entry name" value="OB_MalK-like"/>
</dbReference>
<evidence type="ECO:0000256" key="4">
    <source>
        <dbReference type="ARBA" id="ARBA00022840"/>
    </source>
</evidence>
<keyword evidence="5" id="KW-1278">Translocase</keyword>
<keyword evidence="3" id="KW-0547">Nucleotide-binding</keyword>
<dbReference type="SMART" id="SM00382">
    <property type="entry name" value="AAA"/>
    <property type="match status" value="1"/>
</dbReference>
<gene>
    <name evidence="8" type="ORF">CATMQ487_50480</name>
</gene>
<dbReference type="Proteomes" id="UP001057498">
    <property type="component" value="Chromosome"/>
</dbReference>
<dbReference type="RefSeq" id="WP_251971213.1">
    <property type="nucleotide sequence ID" value="NZ_AP025730.1"/>
</dbReference>
<dbReference type="Gene3D" id="3.40.50.300">
    <property type="entry name" value="P-loop containing nucleotide triphosphate hydrolases"/>
    <property type="match status" value="1"/>
</dbReference>
<keyword evidence="2" id="KW-1003">Cell membrane</keyword>
<evidence type="ECO:0000259" key="7">
    <source>
        <dbReference type="PROSITE" id="PS50893"/>
    </source>
</evidence>
<dbReference type="InterPro" id="IPR003439">
    <property type="entry name" value="ABC_transporter-like_ATP-bd"/>
</dbReference>
<reference evidence="8" key="1">
    <citation type="submission" date="2022-04" db="EMBL/GenBank/DDBJ databases">
        <title>Whole genome sequence of Sphaerotilus sp. FB-5.</title>
        <authorList>
            <person name="Takeda M."/>
            <person name="Narihara S."/>
            <person name="Akimoto M."/>
            <person name="Akimoto R."/>
            <person name="Nishiyashiki S."/>
            <person name="Murakami T."/>
        </authorList>
    </citation>
    <scope>NUCLEOTIDE SEQUENCE</scope>
    <source>
        <strain evidence="8">FB-5</strain>
    </source>
</reference>
<feature type="domain" description="ABC transporter" evidence="7">
    <location>
        <begin position="11"/>
        <end position="241"/>
    </location>
</feature>
<keyword evidence="4 8" id="KW-0067">ATP-binding</keyword>
<organism evidence="8 9">
    <name type="scientific">Sphaerotilus microaerophilus</name>
    <dbReference type="NCBI Taxonomy" id="2914710"/>
    <lineage>
        <taxon>Bacteria</taxon>
        <taxon>Pseudomonadati</taxon>
        <taxon>Pseudomonadota</taxon>
        <taxon>Betaproteobacteria</taxon>
        <taxon>Burkholderiales</taxon>
        <taxon>Sphaerotilaceae</taxon>
        <taxon>Sphaerotilus</taxon>
    </lineage>
</organism>
<dbReference type="SUPFAM" id="SSF50331">
    <property type="entry name" value="MOP-like"/>
    <property type="match status" value="1"/>
</dbReference>
<dbReference type="SUPFAM" id="SSF52540">
    <property type="entry name" value="P-loop containing nucleoside triphosphate hydrolases"/>
    <property type="match status" value="1"/>
</dbReference>
<keyword evidence="6" id="KW-0472">Membrane</keyword>
<dbReference type="GO" id="GO:0005524">
    <property type="term" value="F:ATP binding"/>
    <property type="evidence" value="ECO:0007669"/>
    <property type="project" value="UniProtKB-KW"/>
</dbReference>
<dbReference type="Pfam" id="PF00005">
    <property type="entry name" value="ABC_tran"/>
    <property type="match status" value="1"/>
</dbReference>
<proteinExistence type="predicted"/>
<evidence type="ECO:0000256" key="2">
    <source>
        <dbReference type="ARBA" id="ARBA00022475"/>
    </source>
</evidence>
<dbReference type="Gene3D" id="2.40.50.100">
    <property type="match status" value="1"/>
</dbReference>
<name>A0ABM7YTX3_9BURK</name>
<evidence type="ECO:0000256" key="1">
    <source>
        <dbReference type="ARBA" id="ARBA00022448"/>
    </source>
</evidence>
<protein>
    <submittedName>
        <fullName evidence="8">ABC transporter ATP-binding protein</fullName>
    </submittedName>
</protein>
<dbReference type="PROSITE" id="PS50893">
    <property type="entry name" value="ABC_TRANSPORTER_2"/>
    <property type="match status" value="1"/>
</dbReference>
<dbReference type="PANTHER" id="PTHR43875:SF15">
    <property type="entry name" value="TREHALOSE IMPORT ATP-BINDING PROTEIN SUGC"/>
    <property type="match status" value="1"/>
</dbReference>
<dbReference type="InterPro" id="IPR003593">
    <property type="entry name" value="AAA+_ATPase"/>
</dbReference>
<evidence type="ECO:0000256" key="5">
    <source>
        <dbReference type="ARBA" id="ARBA00022967"/>
    </source>
</evidence>
<dbReference type="InterPro" id="IPR008995">
    <property type="entry name" value="Mo/tungstate-bd_C_term_dom"/>
</dbReference>
<dbReference type="InterPro" id="IPR047641">
    <property type="entry name" value="ABC_transpr_MalK/UgpC-like"/>
</dbReference>
<dbReference type="Pfam" id="PF17912">
    <property type="entry name" value="OB_MalK"/>
    <property type="match status" value="1"/>
</dbReference>
<keyword evidence="1" id="KW-0813">Transport</keyword>
<dbReference type="EMBL" id="AP025730">
    <property type="protein sequence ID" value="BDI08078.1"/>
    <property type="molecule type" value="Genomic_DNA"/>
</dbReference>
<keyword evidence="9" id="KW-1185">Reference proteome</keyword>
<dbReference type="InterPro" id="IPR027417">
    <property type="entry name" value="P-loop_NTPase"/>
</dbReference>
<evidence type="ECO:0000256" key="3">
    <source>
        <dbReference type="ARBA" id="ARBA00022741"/>
    </source>
</evidence>
<evidence type="ECO:0000256" key="6">
    <source>
        <dbReference type="ARBA" id="ARBA00023136"/>
    </source>
</evidence>